<evidence type="ECO:0000313" key="2">
    <source>
        <dbReference type="EMBL" id="KAA9006419.1"/>
    </source>
</evidence>
<dbReference type="AlphaFoldDB" id="A0A5J5GDZ2"/>
<feature type="coiled-coil region" evidence="1">
    <location>
        <begin position="37"/>
        <end position="100"/>
    </location>
</feature>
<dbReference type="Proteomes" id="UP000367750">
    <property type="component" value="Unassembled WGS sequence"/>
</dbReference>
<sequence>MQPWGYIVLLGFVAIAFGLTLPARAKTKPADSDRQALKEVEAALELYMADIERENGELVNLLGTIKAQSQSGQAALQEQVAELKGQLEELRRTSAQVEARVAANENGLLQVALSGAAGSVRQEQTISEDKIGADRIQEENTRTASTIKPRYPQLFELHEQGKSIDYIAKKTGMQKGEVQLILQLAKQEEESV</sequence>
<evidence type="ECO:0000313" key="3">
    <source>
        <dbReference type="Proteomes" id="UP000367750"/>
    </source>
</evidence>
<dbReference type="InterPro" id="IPR046118">
    <property type="entry name" value="DUF6115"/>
</dbReference>
<dbReference type="Pfam" id="PF19610">
    <property type="entry name" value="DUF6115"/>
    <property type="match status" value="1"/>
</dbReference>
<comment type="caution">
    <text evidence="2">The sequence shown here is derived from an EMBL/GenBank/DDBJ whole genome shotgun (WGS) entry which is preliminary data.</text>
</comment>
<gene>
    <name evidence="2" type="ORF">F4V43_05555</name>
</gene>
<keyword evidence="1" id="KW-0175">Coiled coil</keyword>
<evidence type="ECO:0008006" key="4">
    <source>
        <dbReference type="Google" id="ProtNLM"/>
    </source>
</evidence>
<accession>A0A5J5GDZ2</accession>
<keyword evidence="3" id="KW-1185">Reference proteome</keyword>
<dbReference type="EMBL" id="VYKK01000005">
    <property type="protein sequence ID" value="KAA9006419.1"/>
    <property type="molecule type" value="Genomic_DNA"/>
</dbReference>
<proteinExistence type="predicted"/>
<dbReference type="RefSeq" id="WP_150457250.1">
    <property type="nucleotide sequence ID" value="NZ_VYKK01000005.1"/>
</dbReference>
<reference evidence="2 3" key="1">
    <citation type="submission" date="2019-09" db="EMBL/GenBank/DDBJ databases">
        <title>Bacillus ochoae sp. nov., Paenibacillus whitsoniae sp. nov., Paenibacillus spiritus sp. nov. Isolated from the Mars Exploration Rover during spacecraft assembly.</title>
        <authorList>
            <person name="Seuylemezian A."/>
            <person name="Vaishampayan P."/>
        </authorList>
    </citation>
    <scope>NUCLEOTIDE SEQUENCE [LARGE SCALE GENOMIC DNA]</scope>
    <source>
        <strain evidence="2 3">MER_111</strain>
    </source>
</reference>
<protein>
    <recommendedName>
        <fullName evidence="4">DUF2802 domain-containing protein</fullName>
    </recommendedName>
</protein>
<evidence type="ECO:0000256" key="1">
    <source>
        <dbReference type="SAM" id="Coils"/>
    </source>
</evidence>
<dbReference type="OrthoDB" id="1682562at2"/>
<name>A0A5J5GDZ2_9BACL</name>
<organism evidence="2 3">
    <name type="scientific">Paenibacillus spiritus</name>
    <dbReference type="NCBI Taxonomy" id="2496557"/>
    <lineage>
        <taxon>Bacteria</taxon>
        <taxon>Bacillati</taxon>
        <taxon>Bacillota</taxon>
        <taxon>Bacilli</taxon>
        <taxon>Bacillales</taxon>
        <taxon>Paenibacillaceae</taxon>
        <taxon>Paenibacillus</taxon>
    </lineage>
</organism>